<dbReference type="InterPro" id="IPR049452">
    <property type="entry name" value="Anoctamin_TM"/>
</dbReference>
<sequence>FEHKLEEEGLELEHEPAEPGNGLHFCKIHAPDEVLRRYGEILKLRMPVEAIPHTHSRGVVAVKNSWEKLKEKFVYADKKIFPDKSHRFTAIYSRDKEYLFNVASSNFFTPAVRSRIVQFIMDRTFFAEPKPHDIFVFGIQRLLDMMVYSAAYPLHDGDVKAKGTMRHTLLTEWASLRKWHRYQPVDYIKEYFGVKIGLYFAWLGFYTHMLVPASLIGLACFIYSICTLKDNKPSNDICSGKMDVKMCPHCDKFCDYWDLRDTCLHAKVTYLFDNYTTVFFAIFMSFWAALFLELWKRYSAEMTHRWDLTGWDTQEEQPRPQYLARLERLKSRSKPYINVITGAVERKVPFWTIRFPATILSFSIVILLVVLALAAVLGVVLYRMSVLAALSVYGADSVISSHAILFTTATAATINLTCIVIFNWMYTWLAEYLTELEMLRTQTEFDDSLTLKMYLLQFVNYYASIFYIAFCKGKLVGYPGKYYRLFGYRQEECGPGGCLLELCIQLCIIMVGKQAVNTLLEMLLPLLYKWWNSRKLARQGPKGVSLPQWKKDYKLVEWGHQALFPEYLEMVLQYGFVTIFVSAFPLAPLFALINNILEMRLDATKLLLYHRRPVAQRVRNIGVWFRILDSISKLAVVTNGFIIAFSSDFIPRIVYIFGVSENHSLEGFMNHSLAIMDTRDLDLVHPPNTSVPFCRYPDYRAPPWSPNKYDKTHMYWTVLTARLIFVLIFENVVVLVVLFVQWCIPDIPAKLKEQMRREAFITNEIIIHQEAERSRESRTPKVTPDFFDWDFPKSEKRKTEDTSGTSSKFPSSPPMSMRINPLTIDFTKKPKDEALVHVPLYYGDISEVTV</sequence>
<accession>A0ABD0YWL1</accession>
<feature type="region of interest" description="Disordered" evidence="9">
    <location>
        <begin position="789"/>
        <end position="816"/>
    </location>
</feature>
<evidence type="ECO:0000256" key="4">
    <source>
        <dbReference type="ARBA" id="ARBA00022692"/>
    </source>
</evidence>
<evidence type="ECO:0000256" key="1">
    <source>
        <dbReference type="ARBA" id="ARBA00004651"/>
    </source>
</evidence>
<dbReference type="PANTHER" id="PTHR12308">
    <property type="entry name" value="ANOCTAMIN"/>
    <property type="match status" value="1"/>
</dbReference>
<keyword evidence="5 8" id="KW-1133">Transmembrane helix</keyword>
<comment type="subcellular location">
    <subcellularLocation>
        <location evidence="1">Cell membrane</location>
        <topology evidence="1">Multi-pass membrane protein</topology>
    </subcellularLocation>
    <subcellularLocation>
        <location evidence="8">Membrane</location>
        <topology evidence="8">Multi-pass membrane protein</topology>
    </subcellularLocation>
</comment>
<reference evidence="12 13" key="1">
    <citation type="submission" date="2024-07" db="EMBL/GenBank/DDBJ databases">
        <title>Chromosome-level genome assembly of the water stick insect Ranatra chinensis (Heteroptera: Nepidae).</title>
        <authorList>
            <person name="Liu X."/>
        </authorList>
    </citation>
    <scope>NUCLEOTIDE SEQUENCE [LARGE SCALE GENOMIC DNA]</scope>
    <source>
        <strain evidence="12">Cailab_2021Rc</strain>
        <tissue evidence="12">Muscle</tissue>
    </source>
</reference>
<feature type="compositionally biased region" description="Basic and acidic residues" evidence="9">
    <location>
        <begin position="790"/>
        <end position="801"/>
    </location>
</feature>
<keyword evidence="6 8" id="KW-0472">Membrane</keyword>
<feature type="transmembrane region" description="Helical" evidence="8">
    <location>
        <begin position="355"/>
        <end position="382"/>
    </location>
</feature>
<dbReference type="EMBL" id="JBFDAA010000001">
    <property type="protein sequence ID" value="KAL1140334.1"/>
    <property type="molecule type" value="Genomic_DNA"/>
</dbReference>
<dbReference type="InterPro" id="IPR007632">
    <property type="entry name" value="Anoctamin"/>
</dbReference>
<keyword evidence="13" id="KW-1185">Reference proteome</keyword>
<comment type="caution">
    <text evidence="8">Lacks conserved residue(s) required for the propagation of feature annotation.</text>
</comment>
<evidence type="ECO:0000256" key="5">
    <source>
        <dbReference type="ARBA" id="ARBA00022989"/>
    </source>
</evidence>
<evidence type="ECO:0000313" key="13">
    <source>
        <dbReference type="Proteomes" id="UP001558652"/>
    </source>
</evidence>
<comment type="similarity">
    <text evidence="2 8">Belongs to the anoctamin family.</text>
</comment>
<keyword evidence="4 8" id="KW-0812">Transmembrane</keyword>
<evidence type="ECO:0000256" key="8">
    <source>
        <dbReference type="RuleBase" id="RU280814"/>
    </source>
</evidence>
<feature type="transmembrane region" description="Helical" evidence="8">
    <location>
        <begin position="275"/>
        <end position="295"/>
    </location>
</feature>
<feature type="domain" description="Anoctamin transmembrane" evidence="10">
    <location>
        <begin position="188"/>
        <end position="758"/>
    </location>
</feature>
<dbReference type="Pfam" id="PF04547">
    <property type="entry name" value="Anoctamin"/>
    <property type="match status" value="1"/>
</dbReference>
<protein>
    <recommendedName>
        <fullName evidence="8">Anoctamin</fullName>
    </recommendedName>
</protein>
<evidence type="ECO:0000256" key="9">
    <source>
        <dbReference type="SAM" id="MobiDB-lite"/>
    </source>
</evidence>
<keyword evidence="7" id="KW-0325">Glycoprotein</keyword>
<feature type="transmembrane region" description="Helical" evidence="8">
    <location>
        <begin position="574"/>
        <end position="597"/>
    </location>
</feature>
<keyword evidence="3" id="KW-1003">Cell membrane</keyword>
<dbReference type="AlphaFoldDB" id="A0ABD0YWL1"/>
<dbReference type="PANTHER" id="PTHR12308:SF83">
    <property type="entry name" value="ANOCTAMIN"/>
    <property type="match status" value="1"/>
</dbReference>
<comment type="caution">
    <text evidence="12">The sequence shown here is derived from an EMBL/GenBank/DDBJ whole genome shotgun (WGS) entry which is preliminary data.</text>
</comment>
<dbReference type="GO" id="GO:0005886">
    <property type="term" value="C:plasma membrane"/>
    <property type="evidence" value="ECO:0007669"/>
    <property type="project" value="UniProtKB-SubCell"/>
</dbReference>
<feature type="transmembrane region" description="Helical" evidence="8">
    <location>
        <begin position="723"/>
        <end position="742"/>
    </location>
</feature>
<feature type="domain" description="Anoctamin dimerisation" evidence="11">
    <location>
        <begin position="1"/>
        <end position="185"/>
    </location>
</feature>
<gene>
    <name evidence="12" type="ORF">AAG570_000266</name>
</gene>
<feature type="non-terminal residue" evidence="12">
    <location>
        <position position="1"/>
    </location>
</feature>
<feature type="transmembrane region" description="Helical" evidence="8">
    <location>
        <begin position="402"/>
        <end position="429"/>
    </location>
</feature>
<proteinExistence type="inferred from homology"/>
<evidence type="ECO:0000313" key="12">
    <source>
        <dbReference type="EMBL" id="KAL1140334.1"/>
    </source>
</evidence>
<evidence type="ECO:0000256" key="6">
    <source>
        <dbReference type="ARBA" id="ARBA00023136"/>
    </source>
</evidence>
<evidence type="ECO:0000256" key="3">
    <source>
        <dbReference type="ARBA" id="ARBA00022475"/>
    </source>
</evidence>
<evidence type="ECO:0000259" key="10">
    <source>
        <dbReference type="Pfam" id="PF04547"/>
    </source>
</evidence>
<dbReference type="InterPro" id="IPR032394">
    <property type="entry name" value="Anoct_dimer"/>
</dbReference>
<dbReference type="Proteomes" id="UP001558652">
    <property type="component" value="Unassembled WGS sequence"/>
</dbReference>
<feature type="transmembrane region" description="Helical" evidence="8">
    <location>
        <begin position="449"/>
        <end position="470"/>
    </location>
</feature>
<organism evidence="12 13">
    <name type="scientific">Ranatra chinensis</name>
    <dbReference type="NCBI Taxonomy" id="642074"/>
    <lineage>
        <taxon>Eukaryota</taxon>
        <taxon>Metazoa</taxon>
        <taxon>Ecdysozoa</taxon>
        <taxon>Arthropoda</taxon>
        <taxon>Hexapoda</taxon>
        <taxon>Insecta</taxon>
        <taxon>Pterygota</taxon>
        <taxon>Neoptera</taxon>
        <taxon>Paraneoptera</taxon>
        <taxon>Hemiptera</taxon>
        <taxon>Heteroptera</taxon>
        <taxon>Panheteroptera</taxon>
        <taxon>Nepomorpha</taxon>
        <taxon>Nepidae</taxon>
        <taxon>Ranatrinae</taxon>
        <taxon>Ranatra</taxon>
    </lineage>
</organism>
<evidence type="ECO:0000256" key="2">
    <source>
        <dbReference type="ARBA" id="ARBA00009671"/>
    </source>
</evidence>
<name>A0ABD0YWL1_9HEMI</name>
<dbReference type="Pfam" id="PF16178">
    <property type="entry name" value="Anoct_dimer"/>
    <property type="match status" value="1"/>
</dbReference>
<evidence type="ECO:0000259" key="11">
    <source>
        <dbReference type="Pfam" id="PF16178"/>
    </source>
</evidence>
<feature type="transmembrane region" description="Helical" evidence="8">
    <location>
        <begin position="199"/>
        <end position="225"/>
    </location>
</feature>
<evidence type="ECO:0000256" key="7">
    <source>
        <dbReference type="ARBA" id="ARBA00023180"/>
    </source>
</evidence>